<protein>
    <submittedName>
        <fullName evidence="2">Uncharacterized protein</fullName>
    </submittedName>
</protein>
<reference evidence="2 3" key="1">
    <citation type="submission" date="2019-12" db="EMBL/GenBank/DDBJ databases">
        <title>Isolation and characterization of three novel carbon monoxide-oxidizing members of Halobacteria from salione crusts and soils.</title>
        <authorList>
            <person name="Myers M.R."/>
            <person name="King G.M."/>
        </authorList>
    </citation>
    <scope>NUCLEOTIDE SEQUENCE [LARGE SCALE GENOMIC DNA]</scope>
    <source>
        <strain evidence="2 3">PCN9</strain>
    </source>
</reference>
<dbReference type="EMBL" id="WUUU01000072">
    <property type="protein sequence ID" value="MXR20926.1"/>
    <property type="molecule type" value="Genomic_DNA"/>
</dbReference>
<evidence type="ECO:0000256" key="1">
    <source>
        <dbReference type="SAM" id="Phobius"/>
    </source>
</evidence>
<sequence>DAAVCALLLLWRLLLRCLLLLWRLLLRCLLLLWRLLWDLLLLWRLLWLADWVLLLARPLWLLGGEL</sequence>
<evidence type="ECO:0000313" key="3">
    <source>
        <dbReference type="Proteomes" id="UP000471521"/>
    </source>
</evidence>
<gene>
    <name evidence="2" type="ORF">GRX66_10035</name>
</gene>
<keyword evidence="1" id="KW-0472">Membrane</keyword>
<feature type="transmembrane region" description="Helical" evidence="1">
    <location>
        <begin position="13"/>
        <end position="33"/>
    </location>
</feature>
<dbReference type="RefSeq" id="WP_201292982.1">
    <property type="nucleotide sequence ID" value="NZ_WUUU01000072.1"/>
</dbReference>
<comment type="caution">
    <text evidence="2">The sequence shown here is derived from an EMBL/GenBank/DDBJ whole genome shotgun (WGS) entry which is preliminary data.</text>
</comment>
<name>A0A6B0SK84_9EURY</name>
<dbReference type="AlphaFoldDB" id="A0A6B0SK84"/>
<organism evidence="2 3">
    <name type="scientific">Halobacterium bonnevillei</name>
    <dbReference type="NCBI Taxonomy" id="2692200"/>
    <lineage>
        <taxon>Archaea</taxon>
        <taxon>Methanobacteriati</taxon>
        <taxon>Methanobacteriota</taxon>
        <taxon>Stenosarchaea group</taxon>
        <taxon>Halobacteria</taxon>
        <taxon>Halobacteriales</taxon>
        <taxon>Halobacteriaceae</taxon>
        <taxon>Halobacterium</taxon>
    </lineage>
</organism>
<keyword evidence="3" id="KW-1185">Reference proteome</keyword>
<dbReference type="Proteomes" id="UP000471521">
    <property type="component" value="Unassembled WGS sequence"/>
</dbReference>
<proteinExistence type="predicted"/>
<evidence type="ECO:0000313" key="2">
    <source>
        <dbReference type="EMBL" id="MXR20926.1"/>
    </source>
</evidence>
<feature type="non-terminal residue" evidence="2">
    <location>
        <position position="1"/>
    </location>
</feature>
<feature type="transmembrane region" description="Helical" evidence="1">
    <location>
        <begin position="45"/>
        <end position="63"/>
    </location>
</feature>
<keyword evidence="1" id="KW-1133">Transmembrane helix</keyword>
<keyword evidence="1" id="KW-0812">Transmembrane</keyword>
<accession>A0A6B0SK84</accession>